<keyword evidence="3" id="KW-1185">Reference proteome</keyword>
<dbReference type="InterPro" id="IPR054467">
    <property type="entry name" value="YkoP-like_dom"/>
</dbReference>
<evidence type="ECO:0000313" key="3">
    <source>
        <dbReference type="Proteomes" id="UP000316330"/>
    </source>
</evidence>
<dbReference type="AlphaFoldDB" id="A0A559JA24"/>
<dbReference type="EMBL" id="VNJJ01000015">
    <property type="protein sequence ID" value="TVX96713.1"/>
    <property type="molecule type" value="Genomic_DNA"/>
</dbReference>
<dbReference type="Proteomes" id="UP000316330">
    <property type="component" value="Unassembled WGS sequence"/>
</dbReference>
<gene>
    <name evidence="2" type="ORF">FPZ45_20250</name>
</gene>
<evidence type="ECO:0000313" key="2">
    <source>
        <dbReference type="EMBL" id="TVX96713.1"/>
    </source>
</evidence>
<organism evidence="2 3">
    <name type="scientific">Cohnella terricola</name>
    <dbReference type="NCBI Taxonomy" id="1289167"/>
    <lineage>
        <taxon>Bacteria</taxon>
        <taxon>Bacillati</taxon>
        <taxon>Bacillota</taxon>
        <taxon>Bacilli</taxon>
        <taxon>Bacillales</taxon>
        <taxon>Paenibacillaceae</taxon>
        <taxon>Cohnella</taxon>
    </lineage>
</organism>
<sequence>MMWEGAFDWITTFRSASIKQYGICKLVVRRHHGRTLTCYDGHQIRSGDWVGELHLDNRKVMELTREYGADLAGLSIARAFRAAIKQIRLELNDNPEMGQIQAFMGITLLHRGIAHGIGFENHPIKVKWQRLWYGCYLRLLLRVMHPEGKRRIRQNREQLSPVLMMISTPALKARGRLSR</sequence>
<protein>
    <submittedName>
        <fullName evidence="2">Polysaccharide deacetylase</fullName>
    </submittedName>
</protein>
<feature type="domain" description="YkoP-like" evidence="1">
    <location>
        <begin position="1"/>
        <end position="173"/>
    </location>
</feature>
<reference evidence="2 3" key="1">
    <citation type="submission" date="2019-07" db="EMBL/GenBank/DDBJ databases">
        <authorList>
            <person name="Kim J."/>
        </authorList>
    </citation>
    <scope>NUCLEOTIDE SEQUENCE [LARGE SCALE GENOMIC DNA]</scope>
    <source>
        <strain evidence="2 3">G13</strain>
    </source>
</reference>
<comment type="caution">
    <text evidence="2">The sequence shown here is derived from an EMBL/GenBank/DDBJ whole genome shotgun (WGS) entry which is preliminary data.</text>
</comment>
<accession>A0A559JA24</accession>
<name>A0A559JA24_9BACL</name>
<proteinExistence type="predicted"/>
<dbReference type="Pfam" id="PF22790">
    <property type="entry name" value="YkoP"/>
    <property type="match status" value="1"/>
</dbReference>
<evidence type="ECO:0000259" key="1">
    <source>
        <dbReference type="Pfam" id="PF22790"/>
    </source>
</evidence>
<dbReference type="OrthoDB" id="1951946at2"/>